<name>A0ABV7ERG5_9GAMM</name>
<dbReference type="SUPFAM" id="SSF52172">
    <property type="entry name" value="CheY-like"/>
    <property type="match status" value="1"/>
</dbReference>
<evidence type="ECO:0000259" key="6">
    <source>
        <dbReference type="PROSITE" id="PS50110"/>
    </source>
</evidence>
<dbReference type="CDD" id="cd06170">
    <property type="entry name" value="LuxR_C_like"/>
    <property type="match status" value="1"/>
</dbReference>
<feature type="modified residue" description="4-aspartylphosphate" evidence="4">
    <location>
        <position position="53"/>
    </location>
</feature>
<accession>A0ABV7ERG5</accession>
<dbReference type="PROSITE" id="PS50110">
    <property type="entry name" value="RESPONSE_REGULATORY"/>
    <property type="match status" value="1"/>
</dbReference>
<dbReference type="SMART" id="SM00421">
    <property type="entry name" value="HTH_LUXR"/>
    <property type="match status" value="1"/>
</dbReference>
<dbReference type="InterPro" id="IPR011006">
    <property type="entry name" value="CheY-like_superfamily"/>
</dbReference>
<evidence type="ECO:0000313" key="8">
    <source>
        <dbReference type="Proteomes" id="UP001595462"/>
    </source>
</evidence>
<dbReference type="SUPFAM" id="SSF46894">
    <property type="entry name" value="C-terminal effector domain of the bipartite response regulators"/>
    <property type="match status" value="1"/>
</dbReference>
<dbReference type="Pfam" id="PF00072">
    <property type="entry name" value="Response_reg"/>
    <property type="match status" value="1"/>
</dbReference>
<dbReference type="PRINTS" id="PR00038">
    <property type="entry name" value="HTHLUXR"/>
</dbReference>
<dbReference type="EMBL" id="JBHRSS010000004">
    <property type="protein sequence ID" value="MFC3104531.1"/>
    <property type="molecule type" value="Genomic_DNA"/>
</dbReference>
<evidence type="ECO:0000256" key="3">
    <source>
        <dbReference type="ARBA" id="ARBA00023163"/>
    </source>
</evidence>
<dbReference type="InterPro" id="IPR001789">
    <property type="entry name" value="Sig_transdc_resp-reg_receiver"/>
</dbReference>
<keyword evidence="4" id="KW-0597">Phosphoprotein</keyword>
<feature type="domain" description="HTH luxR-type" evidence="5">
    <location>
        <begin position="134"/>
        <end position="199"/>
    </location>
</feature>
<organism evidence="7 8">
    <name type="scientific">Salinisphaera aquimarina</name>
    <dbReference type="NCBI Taxonomy" id="2094031"/>
    <lineage>
        <taxon>Bacteria</taxon>
        <taxon>Pseudomonadati</taxon>
        <taxon>Pseudomonadota</taxon>
        <taxon>Gammaproteobacteria</taxon>
        <taxon>Salinisphaerales</taxon>
        <taxon>Salinisphaeraceae</taxon>
        <taxon>Salinisphaera</taxon>
    </lineage>
</organism>
<gene>
    <name evidence="7" type="ORF">ACFOSU_11605</name>
</gene>
<evidence type="ECO:0000256" key="2">
    <source>
        <dbReference type="ARBA" id="ARBA00023125"/>
    </source>
</evidence>
<dbReference type="PANTHER" id="PTHR44688">
    <property type="entry name" value="DNA-BINDING TRANSCRIPTIONAL ACTIVATOR DEVR_DOSR"/>
    <property type="match status" value="1"/>
</dbReference>
<dbReference type="InterPro" id="IPR016032">
    <property type="entry name" value="Sig_transdc_resp-reg_C-effctor"/>
</dbReference>
<dbReference type="PROSITE" id="PS50043">
    <property type="entry name" value="HTH_LUXR_2"/>
    <property type="match status" value="1"/>
</dbReference>
<dbReference type="Proteomes" id="UP001595462">
    <property type="component" value="Unassembled WGS sequence"/>
</dbReference>
<dbReference type="PANTHER" id="PTHR44688:SF16">
    <property type="entry name" value="DNA-BINDING TRANSCRIPTIONAL ACTIVATOR DEVR_DOSR"/>
    <property type="match status" value="1"/>
</dbReference>
<dbReference type="PROSITE" id="PS00622">
    <property type="entry name" value="HTH_LUXR_1"/>
    <property type="match status" value="1"/>
</dbReference>
<proteinExistence type="predicted"/>
<feature type="domain" description="Response regulatory" evidence="6">
    <location>
        <begin position="4"/>
        <end position="118"/>
    </location>
</feature>
<reference evidence="8" key="1">
    <citation type="journal article" date="2019" name="Int. J. Syst. Evol. Microbiol.">
        <title>The Global Catalogue of Microorganisms (GCM) 10K type strain sequencing project: providing services to taxonomists for standard genome sequencing and annotation.</title>
        <authorList>
            <consortium name="The Broad Institute Genomics Platform"/>
            <consortium name="The Broad Institute Genome Sequencing Center for Infectious Disease"/>
            <person name="Wu L."/>
            <person name="Ma J."/>
        </authorList>
    </citation>
    <scope>NUCLEOTIDE SEQUENCE [LARGE SCALE GENOMIC DNA]</scope>
    <source>
        <strain evidence="8">KCTC 52640</strain>
    </source>
</reference>
<protein>
    <submittedName>
        <fullName evidence="7">Response regulator transcription factor</fullName>
    </submittedName>
</protein>
<evidence type="ECO:0000313" key="7">
    <source>
        <dbReference type="EMBL" id="MFC3104531.1"/>
    </source>
</evidence>
<keyword evidence="2" id="KW-0238">DNA-binding</keyword>
<keyword evidence="8" id="KW-1185">Reference proteome</keyword>
<dbReference type="Gene3D" id="1.10.10.10">
    <property type="entry name" value="Winged helix-like DNA-binding domain superfamily/Winged helix DNA-binding domain"/>
    <property type="match status" value="1"/>
</dbReference>
<comment type="caution">
    <text evidence="7">The sequence shown here is derived from an EMBL/GenBank/DDBJ whole genome shotgun (WGS) entry which is preliminary data.</text>
</comment>
<keyword evidence="1" id="KW-0805">Transcription regulation</keyword>
<evidence type="ECO:0000256" key="4">
    <source>
        <dbReference type="PROSITE-ProRule" id="PRU00169"/>
    </source>
</evidence>
<dbReference type="Gene3D" id="3.40.50.2300">
    <property type="match status" value="1"/>
</dbReference>
<dbReference type="InterPro" id="IPR000792">
    <property type="entry name" value="Tscrpt_reg_LuxR_C"/>
</dbReference>
<dbReference type="InterPro" id="IPR036388">
    <property type="entry name" value="WH-like_DNA-bd_sf"/>
</dbReference>
<dbReference type="SMART" id="SM00448">
    <property type="entry name" value="REC"/>
    <property type="match status" value="1"/>
</dbReference>
<dbReference type="RefSeq" id="WP_380689754.1">
    <property type="nucleotide sequence ID" value="NZ_JBHRSS010000004.1"/>
</dbReference>
<dbReference type="Pfam" id="PF00196">
    <property type="entry name" value="GerE"/>
    <property type="match status" value="1"/>
</dbReference>
<evidence type="ECO:0000259" key="5">
    <source>
        <dbReference type="PROSITE" id="PS50043"/>
    </source>
</evidence>
<keyword evidence="3" id="KW-0804">Transcription</keyword>
<sequence length="217" mass="24079">MRALIHVIDDDPDIRDSIGCLLSSIDLDFVCYANANAFLDAPNTGQPGCILMDLRMPDMSGLELQRLCATRPQHKPVIFLTGHADVDASVCAMQQGAIEFLTKPVNDELLLQKVREAVALNREQQVEANRHASIIARIVLLSPRERDVLNGIFDGCSNKRIAQRLGISPKTVELHRANVMRKMHADSLASLVRMCMEVRDAFDFDAGDRLDEQAKAS</sequence>
<evidence type="ECO:0000256" key="1">
    <source>
        <dbReference type="ARBA" id="ARBA00023015"/>
    </source>
</evidence>